<dbReference type="KEGG" id="pno:SNOG_08124"/>
<dbReference type="HOGENOM" id="CLU_3399572_0_0_1"/>
<dbReference type="InParanoid" id="Q0UJE0"/>
<dbReference type="GeneID" id="5975347"/>
<accession>Q0UJE0</accession>
<evidence type="ECO:0000313" key="1">
    <source>
        <dbReference type="EMBL" id="EAT84400.1"/>
    </source>
</evidence>
<reference evidence="2" key="1">
    <citation type="journal article" date="2007" name="Plant Cell">
        <title>Dothideomycete-plant interactions illuminated by genome sequencing and EST analysis of the wheat pathogen Stagonospora nodorum.</title>
        <authorList>
            <person name="Hane J.K."/>
            <person name="Lowe R.G."/>
            <person name="Solomon P.S."/>
            <person name="Tan K.C."/>
            <person name="Schoch C.L."/>
            <person name="Spatafora J.W."/>
            <person name="Crous P.W."/>
            <person name="Kodira C."/>
            <person name="Birren B.W."/>
            <person name="Galagan J.E."/>
            <person name="Torriani S.F."/>
            <person name="McDonald B.A."/>
            <person name="Oliver R.P."/>
        </authorList>
    </citation>
    <scope>NUCLEOTIDE SEQUENCE [LARGE SCALE GENOMIC DNA]</scope>
    <source>
        <strain evidence="2">SN15 / ATCC MYA-4574 / FGSC 10173</strain>
    </source>
</reference>
<name>Q0UJE0_PHANO</name>
<dbReference type="RefSeq" id="XP_001798449.1">
    <property type="nucleotide sequence ID" value="XM_001798397.1"/>
</dbReference>
<evidence type="ECO:0000313" key="2">
    <source>
        <dbReference type="Proteomes" id="UP000001055"/>
    </source>
</evidence>
<gene>
    <name evidence="1" type="ORF">SNOG_08124</name>
</gene>
<dbReference type="Proteomes" id="UP000001055">
    <property type="component" value="Unassembled WGS sequence"/>
</dbReference>
<protein>
    <submittedName>
        <fullName evidence="1">Uncharacterized protein</fullName>
    </submittedName>
</protein>
<proteinExistence type="predicted"/>
<sequence>MAEQTRELASSILWPWSLKNADRLSSLPPHI</sequence>
<dbReference type="AlphaFoldDB" id="Q0UJE0"/>
<organism evidence="1 2">
    <name type="scientific">Phaeosphaeria nodorum (strain SN15 / ATCC MYA-4574 / FGSC 10173)</name>
    <name type="common">Glume blotch fungus</name>
    <name type="synonym">Parastagonospora nodorum</name>
    <dbReference type="NCBI Taxonomy" id="321614"/>
    <lineage>
        <taxon>Eukaryota</taxon>
        <taxon>Fungi</taxon>
        <taxon>Dikarya</taxon>
        <taxon>Ascomycota</taxon>
        <taxon>Pezizomycotina</taxon>
        <taxon>Dothideomycetes</taxon>
        <taxon>Pleosporomycetidae</taxon>
        <taxon>Pleosporales</taxon>
        <taxon>Pleosporineae</taxon>
        <taxon>Phaeosphaeriaceae</taxon>
        <taxon>Parastagonospora</taxon>
    </lineage>
</organism>
<dbReference type="EMBL" id="CH445336">
    <property type="protein sequence ID" value="EAT84400.1"/>
    <property type="molecule type" value="Genomic_DNA"/>
</dbReference>